<comment type="caution">
    <text evidence="2">The sequence shown here is derived from an EMBL/GenBank/DDBJ whole genome shotgun (WGS) entry which is preliminary data.</text>
</comment>
<dbReference type="Proteomes" id="UP000789405">
    <property type="component" value="Unassembled WGS sequence"/>
</dbReference>
<dbReference type="EMBL" id="CAJVPY010054419">
    <property type="protein sequence ID" value="CAG8816820.1"/>
    <property type="molecule type" value="Genomic_DNA"/>
</dbReference>
<reference evidence="2" key="1">
    <citation type="submission" date="2021-06" db="EMBL/GenBank/DDBJ databases">
        <authorList>
            <person name="Kallberg Y."/>
            <person name="Tangrot J."/>
            <person name="Rosling A."/>
        </authorList>
    </citation>
    <scope>NUCLEOTIDE SEQUENCE</scope>
    <source>
        <strain evidence="2">MA453B</strain>
    </source>
</reference>
<accession>A0A9N9PE51</accession>
<organism evidence="2 3">
    <name type="scientific">Dentiscutata erythropus</name>
    <dbReference type="NCBI Taxonomy" id="1348616"/>
    <lineage>
        <taxon>Eukaryota</taxon>
        <taxon>Fungi</taxon>
        <taxon>Fungi incertae sedis</taxon>
        <taxon>Mucoromycota</taxon>
        <taxon>Glomeromycotina</taxon>
        <taxon>Glomeromycetes</taxon>
        <taxon>Diversisporales</taxon>
        <taxon>Gigasporaceae</taxon>
        <taxon>Dentiscutata</taxon>
    </lineage>
</organism>
<evidence type="ECO:0000256" key="1">
    <source>
        <dbReference type="SAM" id="MobiDB-lite"/>
    </source>
</evidence>
<feature type="region of interest" description="Disordered" evidence="1">
    <location>
        <begin position="1"/>
        <end position="26"/>
    </location>
</feature>
<gene>
    <name evidence="2" type="ORF">DERYTH_LOCUS26339</name>
</gene>
<keyword evidence="3" id="KW-1185">Reference proteome</keyword>
<sequence length="99" mass="10688">MADEIFSQTTSRRGRGRPRGSRGTACSLIEFKSSSAVTSGDIEPPVDKPSRKFDLTCSLPPLFDPDPVRLKVTVARERVVTPQTSRQPSPTPSNASVSS</sequence>
<evidence type="ECO:0000313" key="3">
    <source>
        <dbReference type="Proteomes" id="UP000789405"/>
    </source>
</evidence>
<feature type="region of interest" description="Disordered" evidence="1">
    <location>
        <begin position="78"/>
        <end position="99"/>
    </location>
</feature>
<dbReference type="AlphaFoldDB" id="A0A9N9PE51"/>
<protein>
    <submittedName>
        <fullName evidence="2">18203_t:CDS:1</fullName>
    </submittedName>
</protein>
<feature type="compositionally biased region" description="Polar residues" evidence="1">
    <location>
        <begin position="1"/>
        <end position="10"/>
    </location>
</feature>
<name>A0A9N9PE51_9GLOM</name>
<evidence type="ECO:0000313" key="2">
    <source>
        <dbReference type="EMBL" id="CAG8816820.1"/>
    </source>
</evidence>
<proteinExistence type="predicted"/>
<feature type="non-terminal residue" evidence="2">
    <location>
        <position position="99"/>
    </location>
</feature>